<feature type="domain" description="Quercetin 2,3-dioxygenase C-terminal cupin" evidence="5">
    <location>
        <begin position="144"/>
        <end position="230"/>
    </location>
</feature>
<dbReference type="CDD" id="cd02910">
    <property type="entry name" value="cupin_Yhhw_N"/>
    <property type="match status" value="1"/>
</dbReference>
<dbReference type="Proteomes" id="UP000241346">
    <property type="component" value="Unassembled WGS sequence"/>
</dbReference>
<keyword evidence="2" id="KW-0408">Iron</keyword>
<dbReference type="Pfam" id="PF02678">
    <property type="entry name" value="Pirin"/>
    <property type="match status" value="1"/>
</dbReference>
<accession>A0A2T3NJ74</accession>
<dbReference type="PANTHER" id="PTHR43212">
    <property type="entry name" value="QUERCETIN 2,3-DIOXYGENASE"/>
    <property type="match status" value="1"/>
</dbReference>
<dbReference type="InterPro" id="IPR014710">
    <property type="entry name" value="RmlC-like_jellyroll"/>
</dbReference>
<dbReference type="Gene3D" id="2.60.120.10">
    <property type="entry name" value="Jelly Rolls"/>
    <property type="match status" value="2"/>
</dbReference>
<dbReference type="PANTHER" id="PTHR43212:SF3">
    <property type="entry name" value="QUERCETIN 2,3-DIOXYGENASE"/>
    <property type="match status" value="1"/>
</dbReference>
<dbReference type="AlphaFoldDB" id="A0A2T3NJ74"/>
<evidence type="ECO:0000256" key="1">
    <source>
        <dbReference type="ARBA" id="ARBA00008416"/>
    </source>
</evidence>
<dbReference type="InterPro" id="IPR041602">
    <property type="entry name" value="Quercetinase_C"/>
</dbReference>
<dbReference type="GO" id="GO:0046872">
    <property type="term" value="F:metal ion binding"/>
    <property type="evidence" value="ECO:0007669"/>
    <property type="project" value="UniProtKB-KW"/>
</dbReference>
<sequence>MLTVRKAQDRGQANFGWLDSHHTFSFGSYYDPQHMGFSALRVINDDVVKPGAGFDTHGHKDMEIISYVLEGSIEHKDSEGNIQTLPAGEFQLMSAGRGIYHSEYNASAGQDLRFLQIWIQPNVFGNKPGYQQKDFGKQNGLTPIATPNGEKGTLQIKQDASLYQLILQPGQQIDFEVTNGRNIYLHQVSGKLTVGNTELEAGDGAKVEQLTKISMANDKQEPVTALLFDLP</sequence>
<dbReference type="Pfam" id="PF17954">
    <property type="entry name" value="Pirin_C_2"/>
    <property type="match status" value="1"/>
</dbReference>
<feature type="binding site" evidence="2">
    <location>
        <position position="59"/>
    </location>
    <ligand>
        <name>Fe cation</name>
        <dbReference type="ChEBI" id="CHEBI:24875"/>
    </ligand>
</feature>
<feature type="binding site" evidence="2">
    <location>
        <position position="103"/>
    </location>
    <ligand>
        <name>Fe cation</name>
        <dbReference type="ChEBI" id="CHEBI:24875"/>
    </ligand>
</feature>
<dbReference type="InterPro" id="IPR003829">
    <property type="entry name" value="Pirin_N_dom"/>
</dbReference>
<evidence type="ECO:0000256" key="3">
    <source>
        <dbReference type="RuleBase" id="RU003457"/>
    </source>
</evidence>
<evidence type="ECO:0000313" key="6">
    <source>
        <dbReference type="EMBL" id="PSW15502.1"/>
    </source>
</evidence>
<gene>
    <name evidence="6" type="ORF">C9J01_00325</name>
</gene>
<reference evidence="6 7" key="1">
    <citation type="submission" date="2018-03" db="EMBL/GenBank/DDBJ databases">
        <title>Whole genome sequencing of Histamine producing bacteria.</title>
        <authorList>
            <person name="Butler K."/>
        </authorList>
    </citation>
    <scope>NUCLEOTIDE SEQUENCE [LARGE SCALE GENOMIC DNA]</scope>
    <source>
        <strain evidence="6 7">DSM 19138</strain>
    </source>
</reference>
<comment type="cofactor">
    <cofactor evidence="2">
        <name>Fe cation</name>
        <dbReference type="ChEBI" id="CHEBI:24875"/>
    </cofactor>
    <text evidence="2">Binds 1 Fe cation per subunit.</text>
</comment>
<comment type="caution">
    <text evidence="6">The sequence shown here is derived from an EMBL/GenBank/DDBJ whole genome shotgun (WGS) entry which is preliminary data.</text>
</comment>
<comment type="similarity">
    <text evidence="1 3">Belongs to the pirin family.</text>
</comment>
<dbReference type="PIRSF" id="PIRSF006232">
    <property type="entry name" value="Pirin"/>
    <property type="match status" value="1"/>
</dbReference>
<feature type="binding site" evidence="2">
    <location>
        <position position="57"/>
    </location>
    <ligand>
        <name>Fe cation</name>
        <dbReference type="ChEBI" id="CHEBI:24875"/>
    </ligand>
</feature>
<protein>
    <submittedName>
        <fullName evidence="6">Pirin family protein</fullName>
    </submittedName>
</protein>
<name>A0A2T3NJ74_9GAMM</name>
<organism evidence="6 7">
    <name type="scientific">Photobacterium rosenbergii</name>
    <dbReference type="NCBI Taxonomy" id="294936"/>
    <lineage>
        <taxon>Bacteria</taxon>
        <taxon>Pseudomonadati</taxon>
        <taxon>Pseudomonadota</taxon>
        <taxon>Gammaproteobacteria</taxon>
        <taxon>Vibrionales</taxon>
        <taxon>Vibrionaceae</taxon>
        <taxon>Photobacterium</taxon>
    </lineage>
</organism>
<keyword evidence="2" id="KW-0479">Metal-binding</keyword>
<feature type="binding site" evidence="2">
    <location>
        <position position="101"/>
    </location>
    <ligand>
        <name>Fe cation</name>
        <dbReference type="ChEBI" id="CHEBI:24875"/>
    </ligand>
</feature>
<proteinExistence type="inferred from homology"/>
<feature type="domain" description="Pirin N-terminal" evidence="4">
    <location>
        <begin position="8"/>
        <end position="119"/>
    </location>
</feature>
<dbReference type="RefSeq" id="WP_107296122.1">
    <property type="nucleotide sequence ID" value="NZ_PYMB01000001.1"/>
</dbReference>
<dbReference type="InterPro" id="IPR012093">
    <property type="entry name" value="Pirin"/>
</dbReference>
<dbReference type="OrthoDB" id="9780903at2"/>
<dbReference type="InterPro" id="IPR011051">
    <property type="entry name" value="RmlC_Cupin_sf"/>
</dbReference>
<evidence type="ECO:0000259" key="5">
    <source>
        <dbReference type="Pfam" id="PF17954"/>
    </source>
</evidence>
<dbReference type="SUPFAM" id="SSF51182">
    <property type="entry name" value="RmlC-like cupins"/>
    <property type="match status" value="1"/>
</dbReference>
<evidence type="ECO:0000313" key="7">
    <source>
        <dbReference type="Proteomes" id="UP000241346"/>
    </source>
</evidence>
<dbReference type="EMBL" id="PYMB01000001">
    <property type="protein sequence ID" value="PSW15502.1"/>
    <property type="molecule type" value="Genomic_DNA"/>
</dbReference>
<evidence type="ECO:0000256" key="2">
    <source>
        <dbReference type="PIRSR" id="PIRSR006232-1"/>
    </source>
</evidence>
<evidence type="ECO:0000259" key="4">
    <source>
        <dbReference type="Pfam" id="PF02678"/>
    </source>
</evidence>